<dbReference type="PANTHER" id="PTHR34606">
    <property type="entry name" value="BON DOMAIN-CONTAINING PROTEIN"/>
    <property type="match status" value="1"/>
</dbReference>
<proteinExistence type="predicted"/>
<dbReference type="OrthoDB" id="8479706at2"/>
<feature type="domain" description="BON" evidence="3">
    <location>
        <begin position="118"/>
        <end position="186"/>
    </location>
</feature>
<evidence type="ECO:0000313" key="5">
    <source>
        <dbReference type="Proteomes" id="UP000273675"/>
    </source>
</evidence>
<accession>A0A495D4F4</accession>
<protein>
    <submittedName>
        <fullName evidence="4">Osmotically-inducible protein OsmY</fullName>
    </submittedName>
</protein>
<reference evidence="4 5" key="1">
    <citation type="submission" date="2018-10" db="EMBL/GenBank/DDBJ databases">
        <title>Genomic Encyclopedia of Type Strains, Phase IV (KMG-IV): sequencing the most valuable type-strain genomes for metagenomic binning, comparative biology and taxonomic classification.</title>
        <authorList>
            <person name="Goeker M."/>
        </authorList>
    </citation>
    <scope>NUCLEOTIDE SEQUENCE [LARGE SCALE GENOMIC DNA]</scope>
    <source>
        <strain evidence="4 5">DSM 4734</strain>
    </source>
</reference>
<evidence type="ECO:0000256" key="1">
    <source>
        <dbReference type="SAM" id="MobiDB-lite"/>
    </source>
</evidence>
<dbReference type="InterPro" id="IPR007055">
    <property type="entry name" value="BON_dom"/>
</dbReference>
<dbReference type="Pfam" id="PF04972">
    <property type="entry name" value="BON"/>
    <property type="match status" value="2"/>
</dbReference>
<feature type="chain" id="PRO_5019806323" evidence="2">
    <location>
        <begin position="26"/>
        <end position="230"/>
    </location>
</feature>
<evidence type="ECO:0000259" key="3">
    <source>
        <dbReference type="PROSITE" id="PS50914"/>
    </source>
</evidence>
<comment type="caution">
    <text evidence="4">The sequence shown here is derived from an EMBL/GenBank/DDBJ whole genome shotgun (WGS) entry which is preliminary data.</text>
</comment>
<feature type="signal peptide" evidence="2">
    <location>
        <begin position="1"/>
        <end position="25"/>
    </location>
</feature>
<dbReference type="PROSITE" id="PS50914">
    <property type="entry name" value="BON"/>
    <property type="match status" value="2"/>
</dbReference>
<sequence>MADRLSFMSTLLLAGLVGLAPSACSSVGAVGQDRSIGRQLDDTNASVSIKSAMLRSEGFALDGVDVEVTEGIALLTGRVPREDDRLMAECLAWSSVAVRNVANEIVVGSGQGFRDRTRDAEITARVNGRLISDRSVRSINFNVETRAGRVYLLGVARNRGELERASAHASLVEGVEEVVSYVRIAGVPTNLPARGERRAEACVGEANPGVESRGDGPNSGPQLIGGPETR</sequence>
<dbReference type="EMBL" id="RBIM01000004">
    <property type="protein sequence ID" value="RKQ96784.1"/>
    <property type="molecule type" value="Genomic_DNA"/>
</dbReference>
<dbReference type="Gene3D" id="3.30.1340.30">
    <property type="match status" value="1"/>
</dbReference>
<feature type="domain" description="BON" evidence="3">
    <location>
        <begin position="41"/>
        <end position="109"/>
    </location>
</feature>
<dbReference type="Proteomes" id="UP000273675">
    <property type="component" value="Unassembled WGS sequence"/>
</dbReference>
<feature type="region of interest" description="Disordered" evidence="1">
    <location>
        <begin position="204"/>
        <end position="230"/>
    </location>
</feature>
<gene>
    <name evidence="4" type="ORF">C7435_2118</name>
</gene>
<dbReference type="InterPro" id="IPR014004">
    <property type="entry name" value="Transpt-assoc_nodulatn_dom_bac"/>
</dbReference>
<dbReference type="AlphaFoldDB" id="A0A495D4F4"/>
<dbReference type="SMART" id="SM00749">
    <property type="entry name" value="BON"/>
    <property type="match status" value="2"/>
</dbReference>
<keyword evidence="2" id="KW-0732">Signal</keyword>
<evidence type="ECO:0000256" key="2">
    <source>
        <dbReference type="SAM" id="SignalP"/>
    </source>
</evidence>
<dbReference type="RefSeq" id="WP_075190232.1">
    <property type="nucleotide sequence ID" value="NZ_RBIM01000004.1"/>
</dbReference>
<dbReference type="PANTHER" id="PTHR34606:SF15">
    <property type="entry name" value="BON DOMAIN-CONTAINING PROTEIN"/>
    <property type="match status" value="1"/>
</dbReference>
<name>A0A495D4F4_9PROT</name>
<organism evidence="4 5">
    <name type="scientific">Maricaulis maris</name>
    <dbReference type="NCBI Taxonomy" id="74318"/>
    <lineage>
        <taxon>Bacteria</taxon>
        <taxon>Pseudomonadati</taxon>
        <taxon>Pseudomonadota</taxon>
        <taxon>Alphaproteobacteria</taxon>
        <taxon>Maricaulales</taxon>
        <taxon>Maricaulaceae</taxon>
        <taxon>Maricaulis</taxon>
    </lineage>
</organism>
<dbReference type="InterPro" id="IPR051686">
    <property type="entry name" value="Lipoprotein_DolP"/>
</dbReference>
<evidence type="ECO:0000313" key="4">
    <source>
        <dbReference type="EMBL" id="RKQ96784.1"/>
    </source>
</evidence>